<dbReference type="STRING" id="455432.AWN90_21270"/>
<dbReference type="AlphaFoldDB" id="A0A164NQP0"/>
<name>A0A164NQP0_9NOCA</name>
<evidence type="ECO:0000313" key="3">
    <source>
        <dbReference type="EMBL" id="KZM74616.1"/>
    </source>
</evidence>
<dbReference type="GeneID" id="88361823"/>
<sequence length="94" mass="10516">MTTDRKALYAVLRIDRLNAEDTLDHVLANPGVYITVKAVYDTMEQARAEVERLNQLPVPQSGAALYFWQTTRYIPPDQPSHGGDTGSGQDRPSR</sequence>
<reference evidence="2 5" key="2">
    <citation type="submission" date="2017-10" db="EMBL/GenBank/DDBJ databases">
        <title>Comparative genomics between pathogenic Norcardia.</title>
        <authorList>
            <person name="Zeng L."/>
        </authorList>
    </citation>
    <scope>NUCLEOTIDE SEQUENCE [LARGE SCALE GENOMIC DNA]</scope>
    <source>
        <strain evidence="2 5">NC_YFY_NT001</strain>
    </source>
</reference>
<keyword evidence="4" id="KW-1185">Reference proteome</keyword>
<dbReference type="Proteomes" id="UP000221961">
    <property type="component" value="Chromosome"/>
</dbReference>
<organism evidence="3 4">
    <name type="scientific">Nocardia terpenica</name>
    <dbReference type="NCBI Taxonomy" id="455432"/>
    <lineage>
        <taxon>Bacteria</taxon>
        <taxon>Bacillati</taxon>
        <taxon>Actinomycetota</taxon>
        <taxon>Actinomycetes</taxon>
        <taxon>Mycobacteriales</taxon>
        <taxon>Nocardiaceae</taxon>
        <taxon>Nocardia</taxon>
    </lineage>
</organism>
<evidence type="ECO:0000313" key="4">
    <source>
        <dbReference type="Proteomes" id="UP000076512"/>
    </source>
</evidence>
<evidence type="ECO:0000256" key="1">
    <source>
        <dbReference type="SAM" id="MobiDB-lite"/>
    </source>
</evidence>
<protein>
    <submittedName>
        <fullName evidence="3">Uncharacterized protein</fullName>
    </submittedName>
</protein>
<evidence type="ECO:0000313" key="2">
    <source>
        <dbReference type="EMBL" id="ATL70058.1"/>
    </source>
</evidence>
<reference evidence="3 4" key="1">
    <citation type="submission" date="2016-04" db="EMBL/GenBank/DDBJ databases">
        <authorList>
            <person name="Evans L.H."/>
            <person name="Alamgir A."/>
            <person name="Owens N."/>
            <person name="Weber N.D."/>
            <person name="Virtaneva K."/>
            <person name="Barbian K."/>
            <person name="Babar A."/>
            <person name="Rosenke K."/>
        </authorList>
    </citation>
    <scope>NUCLEOTIDE SEQUENCE [LARGE SCALE GENOMIC DNA]</scope>
    <source>
        <strain evidence="3 4">IFM 0406</strain>
    </source>
</reference>
<dbReference type="KEGG" id="ntp:CRH09_31600"/>
<evidence type="ECO:0000313" key="5">
    <source>
        <dbReference type="Proteomes" id="UP000221961"/>
    </source>
</evidence>
<accession>A0A164NQP0</accession>
<dbReference type="EMBL" id="CP023778">
    <property type="protein sequence ID" value="ATL70058.1"/>
    <property type="molecule type" value="Genomic_DNA"/>
</dbReference>
<feature type="region of interest" description="Disordered" evidence="1">
    <location>
        <begin position="73"/>
        <end position="94"/>
    </location>
</feature>
<dbReference type="EMBL" id="LWGR01000004">
    <property type="protein sequence ID" value="KZM74616.1"/>
    <property type="molecule type" value="Genomic_DNA"/>
</dbReference>
<dbReference type="Proteomes" id="UP000076512">
    <property type="component" value="Unassembled WGS sequence"/>
</dbReference>
<gene>
    <name evidence="3" type="ORF">AWN90_21270</name>
    <name evidence="2" type="ORF">CRH09_31600</name>
</gene>
<dbReference type="RefSeq" id="WP_067585912.1">
    <property type="nucleotide sequence ID" value="NZ_CP023778.1"/>
</dbReference>
<proteinExistence type="predicted"/>